<keyword evidence="2" id="KW-1185">Reference proteome</keyword>
<dbReference type="EMBL" id="AB366653">
    <property type="protein sequence ID" value="BAG41507.1"/>
    <property type="molecule type" value="Genomic_DNA"/>
</dbReference>
<dbReference type="RefSeq" id="YP_001949937.1">
    <property type="nucleotide sequence ID" value="NC_010811.2"/>
</dbReference>
<dbReference type="KEGG" id="vg:6369790"/>
<sequence>MHATAISGIMAAASSTLVTHSYRKGAPMQSQISRELRATLAQCTAELIRSVIGTNRSYSNADLAARRLRAAQHLWTFLRTAHTLHHVEQALHSASRTLTHPLDAPALQRIQQVVSSQFKVDLL</sequence>
<protein>
    <submittedName>
        <fullName evidence="1">Uncharacterized protein</fullName>
    </submittedName>
</protein>
<accession>B2ZXS6</accession>
<evidence type="ECO:0000313" key="2">
    <source>
        <dbReference type="Proteomes" id="UP000001034"/>
    </source>
</evidence>
<name>B2ZXS6_9CAUD</name>
<reference evidence="1 2" key="1">
    <citation type="journal article" date="2010" name="Virology">
        <title>A jumbo phage infecting the phytopathogen Ralstonia solanacearum defines a new lineage of the Myoviridae family.</title>
        <authorList>
            <person name="Yamada T."/>
            <person name="Satoh S."/>
            <person name="Ishikawa H."/>
            <person name="Fujiwara A."/>
            <person name="Kawasaki T."/>
            <person name="Fujie M."/>
            <person name="Ogata H."/>
        </authorList>
    </citation>
    <scope>NUCLEOTIDE SEQUENCE [LARGE SCALE GENOMIC DNA]</scope>
</reference>
<proteinExistence type="predicted"/>
<dbReference type="Proteomes" id="UP000001034">
    <property type="component" value="Segment"/>
</dbReference>
<evidence type="ECO:0000313" key="1">
    <source>
        <dbReference type="EMBL" id="BAG41507.1"/>
    </source>
</evidence>
<dbReference type="GeneID" id="6369790"/>
<organism evidence="1 2">
    <name type="scientific">Ralstonia phage phiRSL1</name>
    <dbReference type="NCBI Taxonomy" id="1980924"/>
    <lineage>
        <taxon>Viruses</taxon>
        <taxon>Duplodnaviria</taxon>
        <taxon>Heunggongvirae</taxon>
        <taxon>Uroviricota</taxon>
        <taxon>Caudoviricetes</taxon>
        <taxon>Mieseafarmvirus</taxon>
        <taxon>Mieseafarmvirus RSL1</taxon>
    </lineage>
</organism>